<dbReference type="AlphaFoldDB" id="A0A4R1KG50"/>
<dbReference type="Proteomes" id="UP000294614">
    <property type="component" value="Unassembled WGS sequence"/>
</dbReference>
<keyword evidence="11 14" id="KW-1133">Transmembrane helix</keyword>
<evidence type="ECO:0000256" key="10">
    <source>
        <dbReference type="ARBA" id="ARBA00022840"/>
    </source>
</evidence>
<dbReference type="SUPFAM" id="SSF47384">
    <property type="entry name" value="Homodimeric domain of signal transducing histidine kinase"/>
    <property type="match status" value="1"/>
</dbReference>
<dbReference type="PRINTS" id="PR00344">
    <property type="entry name" value="BCTRLSENSOR"/>
</dbReference>
<reference evidence="17 18" key="1">
    <citation type="submission" date="2019-03" db="EMBL/GenBank/DDBJ databases">
        <title>Genomic Encyclopedia of Type Strains, Phase IV (KMG-IV): sequencing the most valuable type-strain genomes for metagenomic binning, comparative biology and taxonomic classification.</title>
        <authorList>
            <person name="Goeker M."/>
        </authorList>
    </citation>
    <scope>NUCLEOTIDE SEQUENCE [LARGE SCALE GENOMIC DNA]</scope>
    <source>
        <strain evidence="17 18">DSM 24984</strain>
    </source>
</reference>
<keyword evidence="5" id="KW-0597">Phosphoprotein</keyword>
<dbReference type="Pfam" id="PF00672">
    <property type="entry name" value="HAMP"/>
    <property type="match status" value="1"/>
</dbReference>
<dbReference type="SUPFAM" id="SSF55874">
    <property type="entry name" value="ATPase domain of HSP90 chaperone/DNA topoisomerase II/histidine kinase"/>
    <property type="match status" value="1"/>
</dbReference>
<dbReference type="Pfam" id="PF00512">
    <property type="entry name" value="HisKA"/>
    <property type="match status" value="1"/>
</dbReference>
<evidence type="ECO:0000259" key="16">
    <source>
        <dbReference type="PROSITE" id="PS50885"/>
    </source>
</evidence>
<keyword evidence="6" id="KW-0808">Transferase</keyword>
<feature type="transmembrane region" description="Helical" evidence="14">
    <location>
        <begin position="308"/>
        <end position="330"/>
    </location>
</feature>
<dbReference type="InterPro" id="IPR005467">
    <property type="entry name" value="His_kinase_dom"/>
</dbReference>
<dbReference type="PANTHER" id="PTHR43065:SF46">
    <property type="entry name" value="C4-DICARBOXYLATE TRANSPORT SENSOR PROTEIN DCTB"/>
    <property type="match status" value="1"/>
</dbReference>
<accession>A0A4R1KG50</accession>
<keyword evidence="12" id="KW-0902">Two-component regulatory system</keyword>
<dbReference type="Gene3D" id="3.30.450.20">
    <property type="entry name" value="PAS domain"/>
    <property type="match status" value="1"/>
</dbReference>
<dbReference type="SUPFAM" id="SSF103190">
    <property type="entry name" value="Sensory domain-like"/>
    <property type="match status" value="1"/>
</dbReference>
<feature type="domain" description="HAMP" evidence="16">
    <location>
        <begin position="328"/>
        <end position="380"/>
    </location>
</feature>
<dbReference type="InterPro" id="IPR036097">
    <property type="entry name" value="HisK_dim/P_sf"/>
</dbReference>
<dbReference type="PROSITE" id="PS50885">
    <property type="entry name" value="HAMP"/>
    <property type="match status" value="1"/>
</dbReference>
<dbReference type="InterPro" id="IPR004358">
    <property type="entry name" value="Sig_transdc_His_kin-like_C"/>
</dbReference>
<dbReference type="PROSITE" id="PS50109">
    <property type="entry name" value="HIS_KIN"/>
    <property type="match status" value="1"/>
</dbReference>
<dbReference type="GO" id="GO:0005886">
    <property type="term" value="C:plasma membrane"/>
    <property type="evidence" value="ECO:0007669"/>
    <property type="project" value="UniProtKB-SubCell"/>
</dbReference>
<evidence type="ECO:0000313" key="17">
    <source>
        <dbReference type="EMBL" id="TCK62299.1"/>
    </source>
</evidence>
<keyword evidence="13 14" id="KW-0472">Membrane</keyword>
<evidence type="ECO:0000256" key="1">
    <source>
        <dbReference type="ARBA" id="ARBA00000085"/>
    </source>
</evidence>
<evidence type="ECO:0000256" key="7">
    <source>
        <dbReference type="ARBA" id="ARBA00022692"/>
    </source>
</evidence>
<dbReference type="CDD" id="cd00075">
    <property type="entry name" value="HATPase"/>
    <property type="match status" value="1"/>
</dbReference>
<evidence type="ECO:0000256" key="5">
    <source>
        <dbReference type="ARBA" id="ARBA00022553"/>
    </source>
</evidence>
<organism evidence="17 18">
    <name type="scientific">Seleniivibrio woodruffii</name>
    <dbReference type="NCBI Taxonomy" id="1078050"/>
    <lineage>
        <taxon>Bacteria</taxon>
        <taxon>Pseudomonadati</taxon>
        <taxon>Deferribacterota</taxon>
        <taxon>Deferribacteres</taxon>
        <taxon>Deferribacterales</taxon>
        <taxon>Geovibrionaceae</taxon>
        <taxon>Seleniivibrio</taxon>
    </lineage>
</organism>
<dbReference type="Pfam" id="PF02518">
    <property type="entry name" value="HATPase_c"/>
    <property type="match status" value="1"/>
</dbReference>
<protein>
    <recommendedName>
        <fullName evidence="3">histidine kinase</fullName>
        <ecNumber evidence="3">2.7.13.3</ecNumber>
    </recommendedName>
</protein>
<evidence type="ECO:0000256" key="9">
    <source>
        <dbReference type="ARBA" id="ARBA00022777"/>
    </source>
</evidence>
<proteinExistence type="predicted"/>
<dbReference type="SUPFAM" id="SSF158472">
    <property type="entry name" value="HAMP domain-like"/>
    <property type="match status" value="1"/>
</dbReference>
<evidence type="ECO:0000313" key="18">
    <source>
        <dbReference type="Proteomes" id="UP000294614"/>
    </source>
</evidence>
<dbReference type="Gene3D" id="3.30.565.10">
    <property type="entry name" value="Histidine kinase-like ATPase, C-terminal domain"/>
    <property type="match status" value="1"/>
</dbReference>
<dbReference type="Pfam" id="PF02743">
    <property type="entry name" value="dCache_1"/>
    <property type="match status" value="1"/>
</dbReference>
<dbReference type="SMART" id="SM00304">
    <property type="entry name" value="HAMP"/>
    <property type="match status" value="1"/>
</dbReference>
<feature type="domain" description="Histidine kinase" evidence="15">
    <location>
        <begin position="404"/>
        <end position="604"/>
    </location>
</feature>
<dbReference type="EMBL" id="SMGG01000003">
    <property type="protein sequence ID" value="TCK62299.1"/>
    <property type="molecule type" value="Genomic_DNA"/>
</dbReference>
<evidence type="ECO:0000256" key="6">
    <source>
        <dbReference type="ARBA" id="ARBA00022679"/>
    </source>
</evidence>
<dbReference type="Gene3D" id="6.10.340.10">
    <property type="match status" value="1"/>
</dbReference>
<keyword evidence="7 14" id="KW-0812">Transmembrane</keyword>
<dbReference type="InterPro" id="IPR029151">
    <property type="entry name" value="Sensor-like_sf"/>
</dbReference>
<evidence type="ECO:0000256" key="3">
    <source>
        <dbReference type="ARBA" id="ARBA00012438"/>
    </source>
</evidence>
<dbReference type="SMART" id="SM00387">
    <property type="entry name" value="HATPase_c"/>
    <property type="match status" value="1"/>
</dbReference>
<dbReference type="InterPro" id="IPR036890">
    <property type="entry name" value="HATPase_C_sf"/>
</dbReference>
<evidence type="ECO:0000259" key="15">
    <source>
        <dbReference type="PROSITE" id="PS50109"/>
    </source>
</evidence>
<keyword evidence="10" id="KW-0067">ATP-binding</keyword>
<evidence type="ECO:0000256" key="4">
    <source>
        <dbReference type="ARBA" id="ARBA00022475"/>
    </source>
</evidence>
<evidence type="ECO:0000256" key="13">
    <source>
        <dbReference type="ARBA" id="ARBA00023136"/>
    </source>
</evidence>
<dbReference type="GO" id="GO:0005524">
    <property type="term" value="F:ATP binding"/>
    <property type="evidence" value="ECO:0007669"/>
    <property type="project" value="UniProtKB-KW"/>
</dbReference>
<dbReference type="CDD" id="cd00082">
    <property type="entry name" value="HisKA"/>
    <property type="match status" value="1"/>
</dbReference>
<evidence type="ECO:0000256" key="14">
    <source>
        <dbReference type="SAM" id="Phobius"/>
    </source>
</evidence>
<dbReference type="GO" id="GO:0000155">
    <property type="term" value="F:phosphorelay sensor kinase activity"/>
    <property type="evidence" value="ECO:0007669"/>
    <property type="project" value="InterPro"/>
</dbReference>
<keyword evidence="4" id="KW-1003">Cell membrane</keyword>
<evidence type="ECO:0000256" key="11">
    <source>
        <dbReference type="ARBA" id="ARBA00022989"/>
    </source>
</evidence>
<keyword evidence="8" id="KW-0547">Nucleotide-binding</keyword>
<dbReference type="EC" id="2.7.13.3" evidence="3"/>
<dbReference type="OrthoDB" id="9781147at2"/>
<name>A0A4R1KG50_9BACT</name>
<dbReference type="InterPro" id="IPR003660">
    <property type="entry name" value="HAMP_dom"/>
</dbReference>
<dbReference type="InterPro" id="IPR033479">
    <property type="entry name" value="dCache_1"/>
</dbReference>
<dbReference type="CDD" id="cd06225">
    <property type="entry name" value="HAMP"/>
    <property type="match status" value="1"/>
</dbReference>
<dbReference type="Gene3D" id="1.10.287.130">
    <property type="match status" value="1"/>
</dbReference>
<evidence type="ECO:0000256" key="12">
    <source>
        <dbReference type="ARBA" id="ARBA00023012"/>
    </source>
</evidence>
<dbReference type="RefSeq" id="WP_132872262.1">
    <property type="nucleotide sequence ID" value="NZ_SMGG01000003.1"/>
</dbReference>
<dbReference type="InterPro" id="IPR003594">
    <property type="entry name" value="HATPase_dom"/>
</dbReference>
<comment type="catalytic activity">
    <reaction evidence="1">
        <text>ATP + protein L-histidine = ADP + protein N-phospho-L-histidine.</text>
        <dbReference type="EC" id="2.7.13.3"/>
    </reaction>
</comment>
<keyword evidence="9" id="KW-0418">Kinase</keyword>
<gene>
    <name evidence="17" type="ORF">C8D98_0821</name>
</gene>
<dbReference type="PANTHER" id="PTHR43065">
    <property type="entry name" value="SENSOR HISTIDINE KINASE"/>
    <property type="match status" value="1"/>
</dbReference>
<keyword evidence="18" id="KW-1185">Reference proteome</keyword>
<sequence length="609" mass="68726">MIKRLALFISILVALVLLITTGIYFSQSKKLITEDMNAQADIILRLKKNGIDDFLVRMRYVMLALAENTAFKDYFSGRTDRQTIEKLFSGYASRMPDIQAMRLIDLNGNILVFFREGELVSAKPDYKPINVGDKEFFHRVSQNPTREPAFSDFERGHLPDAVSFCPSMIRTMLPVYEGERVAGYLIVNFWGRRLGETASQLDAKRGYSFIAEVNERAPERDGIFLFHPDHKYEFANQFGTSYFFDTVYGAKDFSTLKNNEQGMIPMKEGFMFYSTYYPYGDKKQAWKICTVLYKDFFFQSLTALRHEFLAVMLFCIILSILTAAVFSRYFMKPFADIKKAVTAYSRGDFDYPLDGKYTGEIDEIAKSIRSMADSLKVYIENIKNTQMRLELMNRISALGVMAGGIAHELNTPLNSIIILTKLLKQETGESEDLNTIEHEAKRCVDIIENLRKLAPDKEGDGEPQSVRLKEVIEKTLKYINSDAKIETDLADVSVSGYPTLLQQMILNLVQNAQDALGENGVIRITLTKSGSSVLLKIADNGCGIPEDEIDRIFDPFHTTKGPGKGMGLGLSLVHKIVKRHGGRIEVNSRDGGGTEFIILLEPADESSSD</sequence>
<evidence type="ECO:0000256" key="8">
    <source>
        <dbReference type="ARBA" id="ARBA00022741"/>
    </source>
</evidence>
<dbReference type="InterPro" id="IPR003661">
    <property type="entry name" value="HisK_dim/P_dom"/>
</dbReference>
<dbReference type="SMART" id="SM00388">
    <property type="entry name" value="HisKA"/>
    <property type="match status" value="1"/>
</dbReference>
<comment type="subcellular location">
    <subcellularLocation>
        <location evidence="2">Cell membrane</location>
        <topology evidence="2">Multi-pass membrane protein</topology>
    </subcellularLocation>
</comment>
<evidence type="ECO:0000256" key="2">
    <source>
        <dbReference type="ARBA" id="ARBA00004651"/>
    </source>
</evidence>
<comment type="caution">
    <text evidence="17">The sequence shown here is derived from an EMBL/GenBank/DDBJ whole genome shotgun (WGS) entry which is preliminary data.</text>
</comment>